<dbReference type="RefSeq" id="WP_115782988.1">
    <property type="nucleotide sequence ID" value="NZ_BMHL01000002.1"/>
</dbReference>
<keyword evidence="3" id="KW-0560">Oxidoreductase</keyword>
<dbReference type="PANTHER" id="PTHR43618:SF8">
    <property type="entry name" value="7ALPHA-HYDROXYSTEROID DEHYDROGENASE"/>
    <property type="match status" value="1"/>
</dbReference>
<protein>
    <submittedName>
        <fullName evidence="4">3-oxoacyl-ACP reductase</fullName>
    </submittedName>
</protein>
<dbReference type="PANTHER" id="PTHR43618">
    <property type="entry name" value="7-ALPHA-HYDROXYSTEROID DEHYDROGENASE"/>
    <property type="match status" value="1"/>
</dbReference>
<gene>
    <name evidence="4" type="ORF">GCM10011400_11730</name>
</gene>
<dbReference type="InterPro" id="IPR002347">
    <property type="entry name" value="SDR_fam"/>
</dbReference>
<dbReference type="InterPro" id="IPR036291">
    <property type="entry name" value="NAD(P)-bd_dom_sf"/>
</dbReference>
<name>A0ABQ1LMX6_9BURK</name>
<dbReference type="InterPro" id="IPR052178">
    <property type="entry name" value="Sec_Metab_Biosynth_SDR"/>
</dbReference>
<dbReference type="InterPro" id="IPR020904">
    <property type="entry name" value="Sc_DH/Rdtase_CS"/>
</dbReference>
<evidence type="ECO:0000256" key="2">
    <source>
        <dbReference type="ARBA" id="ARBA00022857"/>
    </source>
</evidence>
<keyword evidence="5" id="KW-1185">Reference proteome</keyword>
<evidence type="ECO:0000313" key="5">
    <source>
        <dbReference type="Proteomes" id="UP000602004"/>
    </source>
</evidence>
<organism evidence="4 5">
    <name type="scientific">Paraburkholderia caffeinilytica</name>
    <dbReference type="NCBI Taxonomy" id="1761016"/>
    <lineage>
        <taxon>Bacteria</taxon>
        <taxon>Pseudomonadati</taxon>
        <taxon>Pseudomonadota</taxon>
        <taxon>Betaproteobacteria</taxon>
        <taxon>Burkholderiales</taxon>
        <taxon>Burkholderiaceae</taxon>
        <taxon>Paraburkholderia</taxon>
    </lineage>
</organism>
<dbReference type="Gene3D" id="3.40.50.720">
    <property type="entry name" value="NAD(P)-binding Rossmann-like Domain"/>
    <property type="match status" value="1"/>
</dbReference>
<evidence type="ECO:0000256" key="3">
    <source>
        <dbReference type="ARBA" id="ARBA00023002"/>
    </source>
</evidence>
<sequence length="257" mass="26660">MKDNLFSIHGKIALVTGATSGIGLMIARGFVEHGAHVYVVARNQTACAQVAADLGGTGRCIALPADLSSAADRSRIADTVMSRHSRLDILVNNAGALADESIDTFSEESWDAVMGLNLKAVFFLTQKLLPALRNGASADAPARIINVGSIGGLRISGRENYSYVASKAGLHHLTRALARRLGAEHVNVNAIAPGPFPSKLTEGVPDSVKQAVCERIPCGRFGEPDDVAGTAIYLASRASAYVTGAVLPLDGGSVGAT</sequence>
<dbReference type="SUPFAM" id="SSF51735">
    <property type="entry name" value="NAD(P)-binding Rossmann-fold domains"/>
    <property type="match status" value="1"/>
</dbReference>
<comment type="caution">
    <text evidence="4">The sequence shown here is derived from an EMBL/GenBank/DDBJ whole genome shotgun (WGS) entry which is preliminary data.</text>
</comment>
<dbReference type="PRINTS" id="PR00081">
    <property type="entry name" value="GDHRDH"/>
</dbReference>
<keyword evidence="2" id="KW-0521">NADP</keyword>
<dbReference type="PROSITE" id="PS00061">
    <property type="entry name" value="ADH_SHORT"/>
    <property type="match status" value="1"/>
</dbReference>
<dbReference type="EMBL" id="BMHL01000002">
    <property type="protein sequence ID" value="GGC26995.1"/>
    <property type="molecule type" value="Genomic_DNA"/>
</dbReference>
<evidence type="ECO:0000256" key="1">
    <source>
        <dbReference type="ARBA" id="ARBA00006484"/>
    </source>
</evidence>
<comment type="similarity">
    <text evidence="1">Belongs to the short-chain dehydrogenases/reductases (SDR) family.</text>
</comment>
<dbReference type="Proteomes" id="UP000602004">
    <property type="component" value="Unassembled WGS sequence"/>
</dbReference>
<proteinExistence type="inferred from homology"/>
<accession>A0ABQ1LMX6</accession>
<reference evidence="5" key="1">
    <citation type="journal article" date="2019" name="Int. J. Syst. Evol. Microbiol.">
        <title>The Global Catalogue of Microorganisms (GCM) 10K type strain sequencing project: providing services to taxonomists for standard genome sequencing and annotation.</title>
        <authorList>
            <consortium name="The Broad Institute Genomics Platform"/>
            <consortium name="The Broad Institute Genome Sequencing Center for Infectious Disease"/>
            <person name="Wu L."/>
            <person name="Ma J."/>
        </authorList>
    </citation>
    <scope>NUCLEOTIDE SEQUENCE [LARGE SCALE GENOMIC DNA]</scope>
    <source>
        <strain evidence="5">CGMCC 1.15103</strain>
    </source>
</reference>
<dbReference type="PRINTS" id="PR00080">
    <property type="entry name" value="SDRFAMILY"/>
</dbReference>
<evidence type="ECO:0000313" key="4">
    <source>
        <dbReference type="EMBL" id="GGC26995.1"/>
    </source>
</evidence>
<dbReference type="Pfam" id="PF13561">
    <property type="entry name" value="adh_short_C2"/>
    <property type="match status" value="1"/>
</dbReference>